<reference evidence="9" key="1">
    <citation type="submission" date="2025-08" db="UniProtKB">
        <authorList>
            <consortium name="RefSeq"/>
        </authorList>
    </citation>
    <scope>IDENTIFICATION</scope>
</reference>
<evidence type="ECO:0000256" key="4">
    <source>
        <dbReference type="ARBA" id="ARBA00023136"/>
    </source>
</evidence>
<evidence type="ECO:0000256" key="1">
    <source>
        <dbReference type="ARBA" id="ARBA00004141"/>
    </source>
</evidence>
<gene>
    <name evidence="9" type="primary">LOC103521502</name>
</gene>
<dbReference type="PANTHER" id="PTHR22950">
    <property type="entry name" value="AMINO ACID TRANSPORTER"/>
    <property type="match status" value="1"/>
</dbReference>
<feature type="compositionally biased region" description="Basic and acidic residues" evidence="5">
    <location>
        <begin position="31"/>
        <end position="40"/>
    </location>
</feature>
<dbReference type="GO" id="GO:0005774">
    <property type="term" value="C:vacuolar membrane"/>
    <property type="evidence" value="ECO:0007669"/>
    <property type="project" value="TreeGrafter"/>
</dbReference>
<sequence length="107" mass="11803">MVVKSYTINDSREYIADNEVRGSNLSMGDTEAQRNEKTPPDDQYDPYANRNVKHPTSYGDSLFHMLKASLGTGILALPNAFKNVGYVTGVVGTLVIGLFCTYCIHLL</sequence>
<proteinExistence type="predicted"/>
<evidence type="ECO:0000256" key="2">
    <source>
        <dbReference type="ARBA" id="ARBA00022692"/>
    </source>
</evidence>
<evidence type="ECO:0000256" key="6">
    <source>
        <dbReference type="SAM" id="Phobius"/>
    </source>
</evidence>
<dbReference type="GO" id="GO:0015179">
    <property type="term" value="F:L-amino acid transmembrane transporter activity"/>
    <property type="evidence" value="ECO:0007669"/>
    <property type="project" value="TreeGrafter"/>
</dbReference>
<dbReference type="RefSeq" id="XP_008484835.1">
    <property type="nucleotide sequence ID" value="XM_008486613.2"/>
</dbReference>
<feature type="region of interest" description="Disordered" evidence="5">
    <location>
        <begin position="23"/>
        <end position="50"/>
    </location>
</feature>
<keyword evidence="8" id="KW-1185">Reference proteome</keyword>
<protein>
    <submittedName>
        <fullName evidence="9">Proton-coupled amino acid transporter-like protein CG1139</fullName>
    </submittedName>
</protein>
<dbReference type="PaxDb" id="121845-A0A1S3DN20"/>
<evidence type="ECO:0000313" key="9">
    <source>
        <dbReference type="RefSeq" id="XP_008484835.1"/>
    </source>
</evidence>
<organism evidence="8 9">
    <name type="scientific">Diaphorina citri</name>
    <name type="common">Asian citrus psyllid</name>
    <dbReference type="NCBI Taxonomy" id="121845"/>
    <lineage>
        <taxon>Eukaryota</taxon>
        <taxon>Metazoa</taxon>
        <taxon>Ecdysozoa</taxon>
        <taxon>Arthropoda</taxon>
        <taxon>Hexapoda</taxon>
        <taxon>Insecta</taxon>
        <taxon>Pterygota</taxon>
        <taxon>Neoptera</taxon>
        <taxon>Paraneoptera</taxon>
        <taxon>Hemiptera</taxon>
        <taxon>Sternorrhyncha</taxon>
        <taxon>Psylloidea</taxon>
        <taxon>Psyllidae</taxon>
        <taxon>Diaphorininae</taxon>
        <taxon>Diaphorina</taxon>
    </lineage>
</organism>
<dbReference type="AlphaFoldDB" id="A0A1S3DN20"/>
<dbReference type="GeneID" id="103521502"/>
<dbReference type="InterPro" id="IPR013057">
    <property type="entry name" value="AA_transpt_TM"/>
</dbReference>
<feature type="non-terminal residue" evidence="9">
    <location>
        <position position="107"/>
    </location>
</feature>
<evidence type="ECO:0000259" key="7">
    <source>
        <dbReference type="Pfam" id="PF01490"/>
    </source>
</evidence>
<dbReference type="Pfam" id="PF01490">
    <property type="entry name" value="Aa_trans"/>
    <property type="match status" value="1"/>
</dbReference>
<evidence type="ECO:0000313" key="8">
    <source>
        <dbReference type="Proteomes" id="UP000079169"/>
    </source>
</evidence>
<dbReference type="KEGG" id="dci:103521502"/>
<keyword evidence="4 6" id="KW-0472">Membrane</keyword>
<feature type="transmembrane region" description="Helical" evidence="6">
    <location>
        <begin position="84"/>
        <end position="104"/>
    </location>
</feature>
<evidence type="ECO:0000256" key="5">
    <source>
        <dbReference type="SAM" id="MobiDB-lite"/>
    </source>
</evidence>
<comment type="subcellular location">
    <subcellularLocation>
        <location evidence="1">Membrane</location>
        <topology evidence="1">Multi-pass membrane protein</topology>
    </subcellularLocation>
</comment>
<keyword evidence="3 6" id="KW-1133">Transmembrane helix</keyword>
<name>A0A1S3DN20_DIACI</name>
<feature type="domain" description="Amino acid transporter transmembrane" evidence="7">
    <location>
        <begin position="54"/>
        <end position="107"/>
    </location>
</feature>
<evidence type="ECO:0000256" key="3">
    <source>
        <dbReference type="ARBA" id="ARBA00022989"/>
    </source>
</evidence>
<dbReference type="PANTHER" id="PTHR22950:SF680">
    <property type="entry name" value="PROTON-COUPLED AMINO ACID TRANSPORTER 4-LIKE PROTEIN"/>
    <property type="match status" value="1"/>
</dbReference>
<accession>A0A1S3DN20</accession>
<dbReference type="STRING" id="121845.A0A1S3DN20"/>
<keyword evidence="2 6" id="KW-0812">Transmembrane</keyword>
<dbReference type="Proteomes" id="UP000079169">
    <property type="component" value="Unplaced"/>
</dbReference>